<organism evidence="13 14">
    <name type="scientific">Petrolisthes manimaculis</name>
    <dbReference type="NCBI Taxonomy" id="1843537"/>
    <lineage>
        <taxon>Eukaryota</taxon>
        <taxon>Metazoa</taxon>
        <taxon>Ecdysozoa</taxon>
        <taxon>Arthropoda</taxon>
        <taxon>Crustacea</taxon>
        <taxon>Multicrustacea</taxon>
        <taxon>Malacostraca</taxon>
        <taxon>Eumalacostraca</taxon>
        <taxon>Eucarida</taxon>
        <taxon>Decapoda</taxon>
        <taxon>Pleocyemata</taxon>
        <taxon>Anomura</taxon>
        <taxon>Galatheoidea</taxon>
        <taxon>Porcellanidae</taxon>
        <taxon>Petrolisthes</taxon>
    </lineage>
</organism>
<evidence type="ECO:0000256" key="7">
    <source>
        <dbReference type="ARBA" id="ARBA00022801"/>
    </source>
</evidence>
<comment type="similarity">
    <text evidence="2">Belongs to the peptidase C15 family.</text>
</comment>
<comment type="similarity">
    <text evidence="3">Belongs to the DAMOX/DASOX family.</text>
</comment>
<dbReference type="InterPro" id="IPR016125">
    <property type="entry name" value="Peptidase_C15-like"/>
</dbReference>
<dbReference type="EMBL" id="JAWZYT010003771">
    <property type="protein sequence ID" value="KAK4296798.1"/>
    <property type="molecule type" value="Genomic_DNA"/>
</dbReference>
<dbReference type="InterPro" id="IPR023209">
    <property type="entry name" value="DAO"/>
</dbReference>
<dbReference type="Pfam" id="PF01470">
    <property type="entry name" value="Peptidase_C15"/>
    <property type="match status" value="1"/>
</dbReference>
<dbReference type="PRINTS" id="PR00706">
    <property type="entry name" value="PYROGLUPTASE"/>
</dbReference>
<keyword evidence="5" id="KW-0285">Flavoprotein</keyword>
<feature type="domain" description="FAD dependent oxidoreductase" evidence="12">
    <location>
        <begin position="281"/>
        <end position="573"/>
    </location>
</feature>
<dbReference type="Pfam" id="PF01266">
    <property type="entry name" value="DAO"/>
    <property type="match status" value="1"/>
</dbReference>
<evidence type="ECO:0000259" key="12">
    <source>
        <dbReference type="Pfam" id="PF01266"/>
    </source>
</evidence>
<dbReference type="GO" id="GO:0003884">
    <property type="term" value="F:D-amino-acid oxidase activity"/>
    <property type="evidence" value="ECO:0007669"/>
    <property type="project" value="InterPro"/>
</dbReference>
<keyword evidence="4" id="KW-0963">Cytoplasm</keyword>
<name>A0AAE1NW21_9EUCA</name>
<feature type="compositionally biased region" description="Polar residues" evidence="11">
    <location>
        <begin position="26"/>
        <end position="58"/>
    </location>
</feature>
<keyword evidence="10" id="KW-0560">Oxidoreductase</keyword>
<feature type="region of interest" description="Disordered" evidence="11">
    <location>
        <begin position="1"/>
        <end position="58"/>
    </location>
</feature>
<dbReference type="Gene3D" id="3.40.630.20">
    <property type="entry name" value="Peptidase C15, pyroglutamyl peptidase I-like"/>
    <property type="match status" value="1"/>
</dbReference>
<dbReference type="GO" id="GO:0019478">
    <property type="term" value="P:D-amino acid catabolic process"/>
    <property type="evidence" value="ECO:0007669"/>
    <property type="project" value="TreeGrafter"/>
</dbReference>
<keyword evidence="9" id="KW-0274">FAD</keyword>
<keyword evidence="14" id="KW-1185">Reference proteome</keyword>
<dbReference type="SUPFAM" id="SSF53182">
    <property type="entry name" value="Pyrrolidone carboxyl peptidase (pyroglutamate aminopeptidase)"/>
    <property type="match status" value="1"/>
</dbReference>
<dbReference type="PANTHER" id="PTHR11530:SF17">
    <property type="entry name" value="RE49860P"/>
    <property type="match status" value="1"/>
</dbReference>
<evidence type="ECO:0000313" key="13">
    <source>
        <dbReference type="EMBL" id="KAK4296798.1"/>
    </source>
</evidence>
<evidence type="ECO:0000256" key="5">
    <source>
        <dbReference type="ARBA" id="ARBA00022630"/>
    </source>
</evidence>
<keyword evidence="8" id="KW-0788">Thiol protease</keyword>
<evidence type="ECO:0000256" key="1">
    <source>
        <dbReference type="ARBA" id="ARBA00001974"/>
    </source>
</evidence>
<dbReference type="PANTHER" id="PTHR11530">
    <property type="entry name" value="D-AMINO ACID OXIDASE"/>
    <property type="match status" value="1"/>
</dbReference>
<keyword evidence="6" id="KW-0645">Protease</keyword>
<evidence type="ECO:0000256" key="2">
    <source>
        <dbReference type="ARBA" id="ARBA00006641"/>
    </source>
</evidence>
<accession>A0AAE1NW21</accession>
<dbReference type="SUPFAM" id="SSF54373">
    <property type="entry name" value="FAD-linked reductases, C-terminal domain"/>
    <property type="match status" value="1"/>
</dbReference>
<evidence type="ECO:0000256" key="8">
    <source>
        <dbReference type="ARBA" id="ARBA00022807"/>
    </source>
</evidence>
<comment type="caution">
    <text evidence="13">The sequence shown here is derived from an EMBL/GenBank/DDBJ whole genome shotgun (WGS) entry which is preliminary data.</text>
</comment>
<keyword evidence="7" id="KW-0378">Hydrolase</keyword>
<dbReference type="GO" id="GO:0071949">
    <property type="term" value="F:FAD binding"/>
    <property type="evidence" value="ECO:0007669"/>
    <property type="project" value="InterPro"/>
</dbReference>
<dbReference type="SUPFAM" id="SSF51971">
    <property type="entry name" value="Nucleotide-binding domain"/>
    <property type="match status" value="1"/>
</dbReference>
<evidence type="ECO:0000256" key="10">
    <source>
        <dbReference type="ARBA" id="ARBA00023002"/>
    </source>
</evidence>
<dbReference type="InterPro" id="IPR036440">
    <property type="entry name" value="Peptidase_C15-like_sf"/>
</dbReference>
<dbReference type="InterPro" id="IPR006181">
    <property type="entry name" value="D-amino_acid_oxidase_CS"/>
</dbReference>
<evidence type="ECO:0000256" key="3">
    <source>
        <dbReference type="ARBA" id="ARBA00006730"/>
    </source>
</evidence>
<dbReference type="GO" id="GO:0005829">
    <property type="term" value="C:cytosol"/>
    <property type="evidence" value="ECO:0007669"/>
    <property type="project" value="InterPro"/>
</dbReference>
<protein>
    <recommendedName>
        <fullName evidence="12">FAD dependent oxidoreductase domain-containing protein</fullName>
    </recommendedName>
</protein>
<dbReference type="InterPro" id="IPR006076">
    <property type="entry name" value="FAD-dep_OxRdtase"/>
</dbReference>
<sequence length="586" mass="65598">MTIVLCRENAAEPSNETENAAEPSNEIENTAEPSNDSENTAEPSNATENAAEPSNATENAAEPLNDIENNAEPSNETETPVVYVTGFSPYWCYKSNSSEEAVQLLKDTDLEKQLGVRLITDILQVSYKFIDTHVPQMWEKLKPKLVVHVGMSTKHELNMEQQANNSGYEYYDDEKYSPPKGVCIPGGEELLKSEICMDSASSAINKNQNLKLNSNPSLNPGGFVCGYIYYVSLHQDASRTAFLHVPHIDKNEGLYAKDITAALVDAIKELYQQEHGTLPVGSTVTLLADKFLQETTSEGVVGLFLPSSDFRGPTTAVTKQWIQDSHRYYTEIIANTPEAQCIGVKKIPSYFFSNHTPTVLYWSDILKELLEDYRMCTKDELERHGRKYGVSATTLIAECSYYLPYLTSRFTSRGGVVERRHLKSLEELVGHYDVVCNCSGLGARNLVEDHYVLPIRGHLVKVHAPWITQCYMHEFETYIIPGKEYVTLGSTKQFDSYNTTVCHHDSSAVWDHCMKILPSLKGAKWVGLRPWRPYVRVEKETMVFKGGKTLKVVHNYGHGSGGVTSSPGTAMHAITLIKQILQEKKD</sequence>
<dbReference type="InterPro" id="IPR000816">
    <property type="entry name" value="Peptidase_C15"/>
</dbReference>
<evidence type="ECO:0000256" key="6">
    <source>
        <dbReference type="ARBA" id="ARBA00022670"/>
    </source>
</evidence>
<comment type="cofactor">
    <cofactor evidence="1">
        <name>FAD</name>
        <dbReference type="ChEBI" id="CHEBI:57692"/>
    </cofactor>
</comment>
<gene>
    <name evidence="13" type="ORF">Pmani_030735</name>
</gene>
<dbReference type="AlphaFoldDB" id="A0AAE1NW21"/>
<reference evidence="13" key="1">
    <citation type="submission" date="2023-11" db="EMBL/GenBank/DDBJ databases">
        <title>Genome assemblies of two species of porcelain crab, Petrolisthes cinctipes and Petrolisthes manimaculis (Anomura: Porcellanidae).</title>
        <authorList>
            <person name="Angst P."/>
        </authorList>
    </citation>
    <scope>NUCLEOTIDE SEQUENCE</scope>
    <source>
        <strain evidence="13">PB745_02</strain>
        <tissue evidence="13">Gill</tissue>
    </source>
</reference>
<dbReference type="GO" id="GO:0016920">
    <property type="term" value="F:pyroglutamyl-peptidase activity"/>
    <property type="evidence" value="ECO:0007669"/>
    <property type="project" value="InterPro"/>
</dbReference>
<dbReference type="PROSITE" id="PS00677">
    <property type="entry name" value="DAO"/>
    <property type="match status" value="1"/>
</dbReference>
<evidence type="ECO:0000313" key="14">
    <source>
        <dbReference type="Proteomes" id="UP001292094"/>
    </source>
</evidence>
<dbReference type="Gene3D" id="3.30.9.10">
    <property type="entry name" value="D-Amino Acid Oxidase, subunit A, domain 2"/>
    <property type="match status" value="1"/>
</dbReference>
<evidence type="ECO:0000256" key="11">
    <source>
        <dbReference type="SAM" id="MobiDB-lite"/>
    </source>
</evidence>
<dbReference type="Proteomes" id="UP001292094">
    <property type="component" value="Unassembled WGS sequence"/>
</dbReference>
<proteinExistence type="inferred from homology"/>
<dbReference type="Gene3D" id="3.40.50.720">
    <property type="entry name" value="NAD(P)-binding Rossmann-like Domain"/>
    <property type="match status" value="1"/>
</dbReference>
<dbReference type="GO" id="GO:0006508">
    <property type="term" value="P:proteolysis"/>
    <property type="evidence" value="ECO:0007669"/>
    <property type="project" value="UniProtKB-KW"/>
</dbReference>
<evidence type="ECO:0000256" key="4">
    <source>
        <dbReference type="ARBA" id="ARBA00022490"/>
    </source>
</evidence>
<evidence type="ECO:0000256" key="9">
    <source>
        <dbReference type="ARBA" id="ARBA00022827"/>
    </source>
</evidence>